<keyword evidence="3" id="KW-1185">Reference proteome</keyword>
<feature type="compositionally biased region" description="Polar residues" evidence="1">
    <location>
        <begin position="62"/>
        <end position="78"/>
    </location>
</feature>
<feature type="region of interest" description="Disordered" evidence="1">
    <location>
        <begin position="1"/>
        <end position="103"/>
    </location>
</feature>
<reference evidence="2" key="1">
    <citation type="submission" date="2022-10" db="EMBL/GenBank/DDBJ databases">
        <title>Culturing micro-colonial fungi from biological soil crusts in the Mojave desert and describing Neophaeococcomyces mojavensis, and introducing the new genera and species Taxawa tesnikishii.</title>
        <authorList>
            <person name="Kurbessoian T."/>
            <person name="Stajich J.E."/>
        </authorList>
    </citation>
    <scope>NUCLEOTIDE SEQUENCE</scope>
    <source>
        <strain evidence="2">TK_1</strain>
    </source>
</reference>
<feature type="compositionally biased region" description="Polar residues" evidence="1">
    <location>
        <begin position="43"/>
        <end position="53"/>
    </location>
</feature>
<evidence type="ECO:0000256" key="1">
    <source>
        <dbReference type="SAM" id="MobiDB-lite"/>
    </source>
</evidence>
<dbReference type="Proteomes" id="UP001172684">
    <property type="component" value="Unassembled WGS sequence"/>
</dbReference>
<feature type="compositionally biased region" description="Polar residues" evidence="1">
    <location>
        <begin position="16"/>
        <end position="34"/>
    </location>
</feature>
<protein>
    <submittedName>
        <fullName evidence="2">Uncharacterized protein</fullName>
    </submittedName>
</protein>
<evidence type="ECO:0000313" key="3">
    <source>
        <dbReference type="Proteomes" id="UP001172684"/>
    </source>
</evidence>
<gene>
    <name evidence="2" type="ORF">H2201_003213</name>
</gene>
<evidence type="ECO:0000313" key="2">
    <source>
        <dbReference type="EMBL" id="KAJ9666556.1"/>
    </source>
</evidence>
<organism evidence="2 3">
    <name type="scientific">Coniosporium apollinis</name>
    <dbReference type="NCBI Taxonomy" id="61459"/>
    <lineage>
        <taxon>Eukaryota</taxon>
        <taxon>Fungi</taxon>
        <taxon>Dikarya</taxon>
        <taxon>Ascomycota</taxon>
        <taxon>Pezizomycotina</taxon>
        <taxon>Dothideomycetes</taxon>
        <taxon>Dothideomycetes incertae sedis</taxon>
        <taxon>Coniosporium</taxon>
    </lineage>
</organism>
<sequence length="103" mass="11584">MHAKRNRSRSADTDKSTVQTSDPTSEQSFETSYSAKRRRSPSIIRNDSVSNGVSRPKPASSPVHNGTNPQTDNANDNYVSDEDDSGEDQRHLHIHSNGRRERY</sequence>
<accession>A0ABQ9NW00</accession>
<name>A0ABQ9NW00_9PEZI</name>
<dbReference type="EMBL" id="JAPDRL010000018">
    <property type="protein sequence ID" value="KAJ9666556.1"/>
    <property type="molecule type" value="Genomic_DNA"/>
</dbReference>
<comment type="caution">
    <text evidence="2">The sequence shown here is derived from an EMBL/GenBank/DDBJ whole genome shotgun (WGS) entry which is preliminary data.</text>
</comment>
<proteinExistence type="predicted"/>